<dbReference type="Proteomes" id="UP000197032">
    <property type="component" value="Unassembled WGS sequence"/>
</dbReference>
<dbReference type="InterPro" id="IPR035965">
    <property type="entry name" value="PAS-like_dom_sf"/>
</dbReference>
<dbReference type="RefSeq" id="WP_088553975.1">
    <property type="nucleotide sequence ID" value="NZ_BDGJ01000090.1"/>
</dbReference>
<keyword evidence="4" id="KW-0238">DNA-binding</keyword>
<dbReference type="InterPro" id="IPR009057">
    <property type="entry name" value="Homeodomain-like_sf"/>
</dbReference>
<evidence type="ECO:0000313" key="8">
    <source>
        <dbReference type="EMBL" id="GAW92682.1"/>
    </source>
</evidence>
<dbReference type="AlphaFoldDB" id="A0A1Z5HT27"/>
<dbReference type="Pfam" id="PF00158">
    <property type="entry name" value="Sigma54_activat"/>
    <property type="match status" value="1"/>
</dbReference>
<dbReference type="PROSITE" id="PS00675">
    <property type="entry name" value="SIGMA54_INTERACT_1"/>
    <property type="match status" value="1"/>
</dbReference>
<keyword evidence="5" id="KW-0804">Transcription</keyword>
<dbReference type="PANTHER" id="PTHR32071">
    <property type="entry name" value="TRANSCRIPTIONAL REGULATORY PROTEIN"/>
    <property type="match status" value="1"/>
</dbReference>
<comment type="caution">
    <text evidence="8">The sequence shown here is derived from an EMBL/GenBank/DDBJ whole genome shotgun (WGS) entry which is preliminary data.</text>
</comment>
<proteinExistence type="predicted"/>
<dbReference type="PROSITE" id="PS50045">
    <property type="entry name" value="SIGMA54_INTERACT_4"/>
    <property type="match status" value="1"/>
</dbReference>
<gene>
    <name evidence="8" type="ORF">KKC1_18320</name>
</gene>
<dbReference type="FunFam" id="3.40.50.300:FF:000006">
    <property type="entry name" value="DNA-binding transcriptional regulator NtrC"/>
    <property type="match status" value="1"/>
</dbReference>
<dbReference type="PROSITE" id="PS00688">
    <property type="entry name" value="SIGMA54_INTERACT_3"/>
    <property type="match status" value="1"/>
</dbReference>
<dbReference type="GO" id="GO:0043565">
    <property type="term" value="F:sequence-specific DNA binding"/>
    <property type="evidence" value="ECO:0007669"/>
    <property type="project" value="InterPro"/>
</dbReference>
<dbReference type="Pfam" id="PF25601">
    <property type="entry name" value="AAA_lid_14"/>
    <property type="match status" value="1"/>
</dbReference>
<feature type="domain" description="PAS" evidence="7">
    <location>
        <begin position="127"/>
        <end position="172"/>
    </location>
</feature>
<dbReference type="InterPro" id="IPR025943">
    <property type="entry name" value="Sigma_54_int_dom_ATP-bd_2"/>
</dbReference>
<dbReference type="Gene3D" id="1.10.8.60">
    <property type="match status" value="1"/>
</dbReference>
<keyword evidence="1" id="KW-0547">Nucleotide-binding</keyword>
<dbReference type="SUPFAM" id="SSF46689">
    <property type="entry name" value="Homeodomain-like"/>
    <property type="match status" value="1"/>
</dbReference>
<evidence type="ECO:0000256" key="4">
    <source>
        <dbReference type="ARBA" id="ARBA00023125"/>
    </source>
</evidence>
<evidence type="ECO:0000256" key="3">
    <source>
        <dbReference type="ARBA" id="ARBA00023015"/>
    </source>
</evidence>
<dbReference type="InterPro" id="IPR000014">
    <property type="entry name" value="PAS"/>
</dbReference>
<dbReference type="Pfam" id="PF02954">
    <property type="entry name" value="HTH_8"/>
    <property type="match status" value="1"/>
</dbReference>
<evidence type="ECO:0000313" key="9">
    <source>
        <dbReference type="Proteomes" id="UP000197032"/>
    </source>
</evidence>
<evidence type="ECO:0000259" key="6">
    <source>
        <dbReference type="PROSITE" id="PS50045"/>
    </source>
</evidence>
<dbReference type="InterPro" id="IPR003593">
    <property type="entry name" value="AAA+_ATPase"/>
</dbReference>
<evidence type="ECO:0000259" key="7">
    <source>
        <dbReference type="PROSITE" id="PS50112"/>
    </source>
</evidence>
<dbReference type="OrthoDB" id="9803970at2"/>
<dbReference type="InterPro" id="IPR058031">
    <property type="entry name" value="AAA_lid_NorR"/>
</dbReference>
<evidence type="ECO:0000256" key="2">
    <source>
        <dbReference type="ARBA" id="ARBA00022840"/>
    </source>
</evidence>
<dbReference type="PROSITE" id="PS50112">
    <property type="entry name" value="PAS"/>
    <property type="match status" value="1"/>
</dbReference>
<sequence length="579" mass="65226">MVLAAEKINNGFPWYRTFDSLNHAVVIIDRKARIVVFNRLAERIFNCSSFEAIGRPVKEIIPKTDLPKVIETGQPQFGRKFKHKDKVYVCNRMPILEEGSVIGAICMAQDITEMESIAEELQAIKELKGTLETILDLAYEGMVVVNREGRITMLNQAFATLLGVTPEETIGKPIDQVVPNLRLPVVLETGKGEIGDIERIGDRDAVTMEVPIVKDGQVVGAVAKIMFRDVEELNALAQRVNALCAELDYYKGEVERYRDSKYSLDKIIGNSGAIRKLKETVKKVAQTNSTVLIMGETGTGKELFAHALHRESSRRHGPFIKVNCAAIPENLLESELFGYREGAFTGARKGGQIGKFELADGGTIFLDEIGDMPLSLQAKLLRVLQDKEIERLGDAKPRKVNVRIIAATHQDLKERIGRGEFREDLFYRLNVVSLNIPPLRERKEDLRLLVNHFVEKYNCEFGMRVTGISSDAYRLLLNYHWPGNVRELENVIERCFNVVEGSTILPEHLPMYLQQFGRSRRLVKKKCTLKSLLDQAEEGAIREALEATKGNKIQAAGLLGISRASLYQKIRKYGLDRLY</sequence>
<dbReference type="Gene3D" id="3.30.450.20">
    <property type="entry name" value="PAS domain"/>
    <property type="match status" value="2"/>
</dbReference>
<dbReference type="EMBL" id="BDGJ01000090">
    <property type="protein sequence ID" value="GAW92682.1"/>
    <property type="molecule type" value="Genomic_DNA"/>
</dbReference>
<dbReference type="NCBIfam" id="TIGR00229">
    <property type="entry name" value="sensory_box"/>
    <property type="match status" value="2"/>
</dbReference>
<dbReference type="InterPro" id="IPR002078">
    <property type="entry name" value="Sigma_54_int"/>
</dbReference>
<dbReference type="InterPro" id="IPR013656">
    <property type="entry name" value="PAS_4"/>
</dbReference>
<dbReference type="CDD" id="cd00009">
    <property type="entry name" value="AAA"/>
    <property type="match status" value="1"/>
</dbReference>
<dbReference type="PROSITE" id="PS00676">
    <property type="entry name" value="SIGMA54_INTERACT_2"/>
    <property type="match status" value="1"/>
</dbReference>
<dbReference type="Pfam" id="PF13188">
    <property type="entry name" value="PAS_8"/>
    <property type="match status" value="1"/>
</dbReference>
<dbReference type="GO" id="GO:0005524">
    <property type="term" value="F:ATP binding"/>
    <property type="evidence" value="ECO:0007669"/>
    <property type="project" value="UniProtKB-KW"/>
</dbReference>
<evidence type="ECO:0000256" key="5">
    <source>
        <dbReference type="ARBA" id="ARBA00023163"/>
    </source>
</evidence>
<organism evidence="8 9">
    <name type="scientific">Calderihabitans maritimus</name>
    <dbReference type="NCBI Taxonomy" id="1246530"/>
    <lineage>
        <taxon>Bacteria</taxon>
        <taxon>Bacillati</taxon>
        <taxon>Bacillota</taxon>
        <taxon>Clostridia</taxon>
        <taxon>Neomoorellales</taxon>
        <taxon>Calderihabitantaceae</taxon>
        <taxon>Calderihabitans</taxon>
    </lineage>
</organism>
<dbReference type="GO" id="GO:0006355">
    <property type="term" value="P:regulation of DNA-templated transcription"/>
    <property type="evidence" value="ECO:0007669"/>
    <property type="project" value="InterPro"/>
</dbReference>
<dbReference type="Gene3D" id="3.40.50.300">
    <property type="entry name" value="P-loop containing nucleotide triphosphate hydrolases"/>
    <property type="match status" value="1"/>
</dbReference>
<evidence type="ECO:0000256" key="1">
    <source>
        <dbReference type="ARBA" id="ARBA00022741"/>
    </source>
</evidence>
<dbReference type="SMART" id="SM00091">
    <property type="entry name" value="PAS"/>
    <property type="match status" value="2"/>
</dbReference>
<feature type="domain" description="Sigma-54 factor interaction" evidence="6">
    <location>
        <begin position="267"/>
        <end position="497"/>
    </location>
</feature>
<reference evidence="9" key="1">
    <citation type="journal article" date="2017" name="Appl. Environ. Microbiol.">
        <title>Genomic analysis of Calderihabitans maritimus KKC1, a thermophilic hydrogenogenic carboxydotrophic bacterium isolated from marine sediment.</title>
        <authorList>
            <person name="Omae K."/>
            <person name="Yoneda Y."/>
            <person name="Fukuyama Y."/>
            <person name="Yoshida T."/>
            <person name="Sako Y."/>
        </authorList>
    </citation>
    <scope>NUCLEOTIDE SEQUENCE [LARGE SCALE GENOMIC DNA]</scope>
    <source>
        <strain evidence="9">KKC1</strain>
    </source>
</reference>
<dbReference type="InterPro" id="IPR025662">
    <property type="entry name" value="Sigma_54_int_dom_ATP-bd_1"/>
</dbReference>
<keyword evidence="3" id="KW-0805">Transcription regulation</keyword>
<accession>A0A1Z5HT27</accession>
<dbReference type="PRINTS" id="PR01590">
    <property type="entry name" value="HTHFIS"/>
</dbReference>
<dbReference type="CDD" id="cd00130">
    <property type="entry name" value="PAS"/>
    <property type="match status" value="2"/>
</dbReference>
<dbReference type="PANTHER" id="PTHR32071:SF57">
    <property type="entry name" value="C4-DICARBOXYLATE TRANSPORT TRANSCRIPTIONAL REGULATORY PROTEIN DCTD"/>
    <property type="match status" value="1"/>
</dbReference>
<keyword evidence="2" id="KW-0067">ATP-binding</keyword>
<dbReference type="InterPro" id="IPR002197">
    <property type="entry name" value="HTH_Fis"/>
</dbReference>
<dbReference type="InterPro" id="IPR027417">
    <property type="entry name" value="P-loop_NTPase"/>
</dbReference>
<dbReference type="Pfam" id="PF08448">
    <property type="entry name" value="PAS_4"/>
    <property type="match status" value="1"/>
</dbReference>
<dbReference type="SUPFAM" id="SSF52540">
    <property type="entry name" value="P-loop containing nucleoside triphosphate hydrolases"/>
    <property type="match status" value="1"/>
</dbReference>
<dbReference type="Gene3D" id="1.10.10.60">
    <property type="entry name" value="Homeodomain-like"/>
    <property type="match status" value="1"/>
</dbReference>
<name>A0A1Z5HT27_9FIRM</name>
<protein>
    <submittedName>
        <fullName evidence="8">Uncharacterized protein</fullName>
    </submittedName>
</protein>
<dbReference type="InterPro" id="IPR025944">
    <property type="entry name" value="Sigma_54_int_dom_CS"/>
</dbReference>
<keyword evidence="9" id="KW-1185">Reference proteome</keyword>
<dbReference type="SMART" id="SM00382">
    <property type="entry name" value="AAA"/>
    <property type="match status" value="1"/>
</dbReference>
<dbReference type="SUPFAM" id="SSF55785">
    <property type="entry name" value="PYP-like sensor domain (PAS domain)"/>
    <property type="match status" value="2"/>
</dbReference>